<dbReference type="InterPro" id="IPR000298">
    <property type="entry name" value="Cyt_c_oxidase-like_su3"/>
</dbReference>
<evidence type="ECO:0000256" key="2">
    <source>
        <dbReference type="ARBA" id="ARBA00010581"/>
    </source>
</evidence>
<dbReference type="InterPro" id="IPR035973">
    <property type="entry name" value="Cyt_c_oxidase_su3-like_sf"/>
</dbReference>
<dbReference type="PANTHER" id="PTHR11403">
    <property type="entry name" value="CYTOCHROME C OXIDASE SUBUNIT III"/>
    <property type="match status" value="1"/>
</dbReference>
<dbReference type="InterPro" id="IPR024791">
    <property type="entry name" value="Cyt_c/ubiquinol_Oxase_su3"/>
</dbReference>
<proteinExistence type="inferred from homology"/>
<feature type="transmembrane region" description="Helical" evidence="8">
    <location>
        <begin position="20"/>
        <end position="41"/>
    </location>
</feature>
<dbReference type="EMBL" id="QLMC01000001">
    <property type="protein sequence ID" value="RAK02062.1"/>
    <property type="molecule type" value="Genomic_DNA"/>
</dbReference>
<dbReference type="PANTHER" id="PTHR11403:SF2">
    <property type="entry name" value="CYTOCHROME BO(3) UBIQUINOL OXIDASE SUBUNIT 3"/>
    <property type="match status" value="1"/>
</dbReference>
<keyword evidence="11" id="KW-1185">Reference proteome</keyword>
<gene>
    <name evidence="10" type="ORF">LX87_00176</name>
</gene>
<name>A0A327X8R9_LARAB</name>
<evidence type="ECO:0000313" key="10">
    <source>
        <dbReference type="EMBL" id="RAK02062.1"/>
    </source>
</evidence>
<dbReference type="AlphaFoldDB" id="A0A327X8R9"/>
<comment type="similarity">
    <text evidence="2 7">Belongs to the cytochrome c oxidase subunit 3 family.</text>
</comment>
<feature type="transmembrane region" description="Helical" evidence="8">
    <location>
        <begin position="126"/>
        <end position="153"/>
    </location>
</feature>
<protein>
    <submittedName>
        <fullName evidence="10">Cytochrome c oxidase subunit 3</fullName>
    </submittedName>
</protein>
<dbReference type="Pfam" id="PF00510">
    <property type="entry name" value="COX3"/>
    <property type="match status" value="1"/>
</dbReference>
<dbReference type="Gene3D" id="1.20.120.80">
    <property type="entry name" value="Cytochrome c oxidase, subunit III, four-helix bundle"/>
    <property type="match status" value="1"/>
</dbReference>
<organism evidence="10 11">
    <name type="scientific">Larkinella arboricola</name>
    <dbReference type="NCBI Taxonomy" id="643671"/>
    <lineage>
        <taxon>Bacteria</taxon>
        <taxon>Pseudomonadati</taxon>
        <taxon>Bacteroidota</taxon>
        <taxon>Cytophagia</taxon>
        <taxon>Cytophagales</taxon>
        <taxon>Spirosomataceae</taxon>
        <taxon>Larkinella</taxon>
    </lineage>
</organism>
<dbReference type="Proteomes" id="UP000248790">
    <property type="component" value="Unassembled WGS sequence"/>
</dbReference>
<feature type="transmembrane region" description="Helical" evidence="8">
    <location>
        <begin position="174"/>
        <end position="197"/>
    </location>
</feature>
<evidence type="ECO:0000256" key="1">
    <source>
        <dbReference type="ARBA" id="ARBA00004651"/>
    </source>
</evidence>
<dbReference type="InterPro" id="IPR013833">
    <property type="entry name" value="Cyt_c_oxidase_su3_a-hlx"/>
</dbReference>
<evidence type="ECO:0000256" key="7">
    <source>
        <dbReference type="RuleBase" id="RU003376"/>
    </source>
</evidence>
<feature type="transmembrane region" description="Helical" evidence="8">
    <location>
        <begin position="53"/>
        <end position="74"/>
    </location>
</feature>
<evidence type="ECO:0000313" key="11">
    <source>
        <dbReference type="Proteomes" id="UP000248790"/>
    </source>
</evidence>
<sequence length="201" mass="23540">METRRKNNFMTRRREPKRFMLWLCMAGSGLIFTILLIAYVVRKIGADWRNVPMPTVFLASTGVILASSLTLHIANAAFRHDRFTQYRLYLGTTLFLGTLFVILQVLGWRELMLKGFYMQTNPSSSFLFLLSGLHLLHILLGLFFLGVAFMEAIRRISYVESFVYSVNPPNRLKITLFTLYWHFVDVLWVYVFLFLLYHHGL</sequence>
<keyword evidence="4 7" id="KW-0812">Transmembrane</keyword>
<feature type="domain" description="Heme-copper oxidase subunit III family profile" evidence="9">
    <location>
        <begin position="1"/>
        <end position="200"/>
    </location>
</feature>
<evidence type="ECO:0000256" key="5">
    <source>
        <dbReference type="ARBA" id="ARBA00022989"/>
    </source>
</evidence>
<evidence type="ECO:0000256" key="6">
    <source>
        <dbReference type="ARBA" id="ARBA00023136"/>
    </source>
</evidence>
<comment type="subcellular location">
    <subcellularLocation>
        <location evidence="1 7">Cell membrane</location>
        <topology evidence="1 7">Multi-pass membrane protein</topology>
    </subcellularLocation>
</comment>
<dbReference type="GO" id="GO:0004129">
    <property type="term" value="F:cytochrome-c oxidase activity"/>
    <property type="evidence" value="ECO:0007669"/>
    <property type="project" value="InterPro"/>
</dbReference>
<feature type="transmembrane region" description="Helical" evidence="8">
    <location>
        <begin position="86"/>
        <end position="106"/>
    </location>
</feature>
<keyword evidence="6 8" id="KW-0472">Membrane</keyword>
<dbReference type="PROSITE" id="PS50253">
    <property type="entry name" value="COX3"/>
    <property type="match status" value="1"/>
</dbReference>
<dbReference type="GO" id="GO:0005886">
    <property type="term" value="C:plasma membrane"/>
    <property type="evidence" value="ECO:0007669"/>
    <property type="project" value="UniProtKB-SubCell"/>
</dbReference>
<evidence type="ECO:0000256" key="8">
    <source>
        <dbReference type="SAM" id="Phobius"/>
    </source>
</evidence>
<evidence type="ECO:0000259" key="9">
    <source>
        <dbReference type="PROSITE" id="PS50253"/>
    </source>
</evidence>
<dbReference type="RefSeq" id="WP_229310503.1">
    <property type="nucleotide sequence ID" value="NZ_QLMC01000001.1"/>
</dbReference>
<keyword evidence="5 8" id="KW-1133">Transmembrane helix</keyword>
<evidence type="ECO:0000256" key="3">
    <source>
        <dbReference type="ARBA" id="ARBA00022475"/>
    </source>
</evidence>
<comment type="caution">
    <text evidence="10">The sequence shown here is derived from an EMBL/GenBank/DDBJ whole genome shotgun (WGS) entry which is preliminary data.</text>
</comment>
<accession>A0A327X8R9</accession>
<keyword evidence="3" id="KW-1003">Cell membrane</keyword>
<dbReference type="SUPFAM" id="SSF81452">
    <property type="entry name" value="Cytochrome c oxidase subunit III-like"/>
    <property type="match status" value="1"/>
</dbReference>
<reference evidence="10 11" key="1">
    <citation type="submission" date="2018-06" db="EMBL/GenBank/DDBJ databases">
        <title>Genomic Encyclopedia of Archaeal and Bacterial Type Strains, Phase II (KMG-II): from individual species to whole genera.</title>
        <authorList>
            <person name="Goeker M."/>
        </authorList>
    </citation>
    <scope>NUCLEOTIDE SEQUENCE [LARGE SCALE GENOMIC DNA]</scope>
    <source>
        <strain evidence="10 11">DSM 21851</strain>
    </source>
</reference>
<dbReference type="GO" id="GO:0019646">
    <property type="term" value="P:aerobic electron transport chain"/>
    <property type="evidence" value="ECO:0007669"/>
    <property type="project" value="InterPro"/>
</dbReference>
<evidence type="ECO:0000256" key="4">
    <source>
        <dbReference type="ARBA" id="ARBA00022692"/>
    </source>
</evidence>